<accession>A0A0L6UMM6</accession>
<dbReference type="STRING" id="27349.A0A0L6UMM6"/>
<dbReference type="PROSITE" id="PS50011">
    <property type="entry name" value="PROTEIN_KINASE_DOM"/>
    <property type="match status" value="1"/>
</dbReference>
<dbReference type="SUPFAM" id="SSF56112">
    <property type="entry name" value="Protein kinase-like (PK-like)"/>
    <property type="match status" value="1"/>
</dbReference>
<dbReference type="Pfam" id="PF00069">
    <property type="entry name" value="Pkinase"/>
    <property type="match status" value="1"/>
</dbReference>
<dbReference type="GO" id="GO:0004672">
    <property type="term" value="F:protein kinase activity"/>
    <property type="evidence" value="ECO:0007669"/>
    <property type="project" value="InterPro"/>
</dbReference>
<dbReference type="EMBL" id="LAVV01010400">
    <property type="protein sequence ID" value="KNZ49095.1"/>
    <property type="molecule type" value="Genomic_DNA"/>
</dbReference>
<dbReference type="Proteomes" id="UP000037035">
    <property type="component" value="Unassembled WGS sequence"/>
</dbReference>
<gene>
    <name evidence="2" type="ORF">VP01_5211g1</name>
</gene>
<evidence type="ECO:0000313" key="3">
    <source>
        <dbReference type="Proteomes" id="UP000037035"/>
    </source>
</evidence>
<dbReference type="InterPro" id="IPR011009">
    <property type="entry name" value="Kinase-like_dom_sf"/>
</dbReference>
<comment type="caution">
    <text evidence="2">The sequence shown here is derived from an EMBL/GenBank/DDBJ whole genome shotgun (WGS) entry which is preliminary data.</text>
</comment>
<dbReference type="AlphaFoldDB" id="A0A0L6UMM6"/>
<keyword evidence="3" id="KW-1185">Reference proteome</keyword>
<evidence type="ECO:0000313" key="2">
    <source>
        <dbReference type="EMBL" id="KNZ49095.1"/>
    </source>
</evidence>
<proteinExistence type="predicted"/>
<reference evidence="2 3" key="1">
    <citation type="submission" date="2015-08" db="EMBL/GenBank/DDBJ databases">
        <title>Next Generation Sequencing and Analysis of the Genome of Puccinia sorghi L Schw, the Causal Agent of Maize Common Rust.</title>
        <authorList>
            <person name="Rochi L."/>
            <person name="Burguener G."/>
            <person name="Darino M."/>
            <person name="Turjanski A."/>
            <person name="Kreff E."/>
            <person name="Dieguez M.J."/>
            <person name="Sacco F."/>
        </authorList>
    </citation>
    <scope>NUCLEOTIDE SEQUENCE [LARGE SCALE GENOMIC DNA]</scope>
    <source>
        <strain evidence="2 3">RO10H11247</strain>
    </source>
</reference>
<sequence length="170" mass="19760">LAYSGFVRLSFLQFSPSWYLAHRDIKPQCALDCVHLGDFGLVTYKHYSSCFECGTRAYMGPECLGGLFSPVQVYDNFAKILWSLGIVLMNLLGSGRPWEEETISDPHFHVFVMLQNANFLDPVTEKFEYSFTLNILCLETWQMTSSRVLLQVFYLKFMRLLSLCWKKFTF</sequence>
<dbReference type="Gene3D" id="1.10.510.10">
    <property type="entry name" value="Transferase(Phosphotransferase) domain 1"/>
    <property type="match status" value="1"/>
</dbReference>
<organism evidence="2 3">
    <name type="scientific">Puccinia sorghi</name>
    <dbReference type="NCBI Taxonomy" id="27349"/>
    <lineage>
        <taxon>Eukaryota</taxon>
        <taxon>Fungi</taxon>
        <taxon>Dikarya</taxon>
        <taxon>Basidiomycota</taxon>
        <taxon>Pucciniomycotina</taxon>
        <taxon>Pucciniomycetes</taxon>
        <taxon>Pucciniales</taxon>
        <taxon>Pucciniaceae</taxon>
        <taxon>Puccinia</taxon>
    </lineage>
</organism>
<dbReference type="GO" id="GO:0005524">
    <property type="term" value="F:ATP binding"/>
    <property type="evidence" value="ECO:0007669"/>
    <property type="project" value="InterPro"/>
</dbReference>
<evidence type="ECO:0000259" key="1">
    <source>
        <dbReference type="PROSITE" id="PS50011"/>
    </source>
</evidence>
<feature type="domain" description="Protein kinase" evidence="1">
    <location>
        <begin position="1"/>
        <end position="170"/>
    </location>
</feature>
<feature type="non-terminal residue" evidence="2">
    <location>
        <position position="1"/>
    </location>
</feature>
<dbReference type="InterPro" id="IPR000719">
    <property type="entry name" value="Prot_kinase_dom"/>
</dbReference>
<dbReference type="VEuPathDB" id="FungiDB:VP01_5211g1"/>
<name>A0A0L6UMM6_9BASI</name>
<dbReference type="OrthoDB" id="541276at2759"/>
<protein>
    <recommendedName>
        <fullName evidence="1">Protein kinase domain-containing protein</fullName>
    </recommendedName>
</protein>